<organism evidence="1 2">
    <name type="scientific">Rhynchosporium secalis</name>
    <name type="common">Barley scald fungus</name>
    <dbReference type="NCBI Taxonomy" id="38038"/>
    <lineage>
        <taxon>Eukaryota</taxon>
        <taxon>Fungi</taxon>
        <taxon>Dikarya</taxon>
        <taxon>Ascomycota</taxon>
        <taxon>Pezizomycotina</taxon>
        <taxon>Leotiomycetes</taxon>
        <taxon>Helotiales</taxon>
        <taxon>Ploettnerulaceae</taxon>
        <taxon>Rhynchosporium</taxon>
    </lineage>
</organism>
<proteinExistence type="predicted"/>
<protein>
    <submittedName>
        <fullName evidence="1">Uncharacterized protein</fullName>
    </submittedName>
</protein>
<sequence length="63" mass="6803">MSSWIMNSLCVVSSTPSIASNGISLAIAIKPRIIERVFVRLGKCDAVEERRAGVMLEGTAHVM</sequence>
<evidence type="ECO:0000313" key="1">
    <source>
        <dbReference type="EMBL" id="CZT48616.1"/>
    </source>
</evidence>
<evidence type="ECO:0000313" key="2">
    <source>
        <dbReference type="Proteomes" id="UP000177625"/>
    </source>
</evidence>
<keyword evidence="2" id="KW-1185">Reference proteome</keyword>
<name>A0A1E1MHS7_RHYSE</name>
<accession>A0A1E1MHS7</accession>
<dbReference type="AlphaFoldDB" id="A0A1E1MHS7"/>
<dbReference type="EMBL" id="FJVC01000344">
    <property type="protein sequence ID" value="CZT48616.1"/>
    <property type="molecule type" value="Genomic_DNA"/>
</dbReference>
<dbReference type="Proteomes" id="UP000177625">
    <property type="component" value="Unassembled WGS sequence"/>
</dbReference>
<gene>
    <name evidence="1" type="ORF">RSE6_09345</name>
</gene>
<reference evidence="2" key="1">
    <citation type="submission" date="2016-03" db="EMBL/GenBank/DDBJ databases">
        <authorList>
            <person name="Guldener U."/>
        </authorList>
    </citation>
    <scope>NUCLEOTIDE SEQUENCE [LARGE SCALE GENOMIC DNA]</scope>
</reference>